<evidence type="ECO:0000313" key="4">
    <source>
        <dbReference type="Proteomes" id="UP000023152"/>
    </source>
</evidence>
<feature type="compositionally biased region" description="Basic and acidic residues" evidence="2">
    <location>
        <begin position="99"/>
        <end position="108"/>
    </location>
</feature>
<evidence type="ECO:0000313" key="3">
    <source>
        <dbReference type="EMBL" id="ETO12018.1"/>
    </source>
</evidence>
<evidence type="ECO:0000256" key="2">
    <source>
        <dbReference type="SAM" id="MobiDB-lite"/>
    </source>
</evidence>
<feature type="coiled-coil region" evidence="1">
    <location>
        <begin position="43"/>
        <end position="84"/>
    </location>
</feature>
<accession>X6MDB7</accession>
<proteinExistence type="predicted"/>
<comment type="caution">
    <text evidence="3">The sequence shown here is derived from an EMBL/GenBank/DDBJ whole genome shotgun (WGS) entry which is preliminary data.</text>
</comment>
<dbReference type="AlphaFoldDB" id="X6MDB7"/>
<sequence>MIPTELKEQPELLNKSEENLNEFFVFALNEKKTTKKINKKTELKKLQNLLSQRTEQLNLAHRENEQLRNEMEHIQHAMQDAQAMVCIFYENSYCDLEKRERGEPNEGVKKKKNGKKIKRNK</sequence>
<feature type="region of interest" description="Disordered" evidence="2">
    <location>
        <begin position="99"/>
        <end position="121"/>
    </location>
</feature>
<organism evidence="3 4">
    <name type="scientific">Reticulomyxa filosa</name>
    <dbReference type="NCBI Taxonomy" id="46433"/>
    <lineage>
        <taxon>Eukaryota</taxon>
        <taxon>Sar</taxon>
        <taxon>Rhizaria</taxon>
        <taxon>Retaria</taxon>
        <taxon>Foraminifera</taxon>
        <taxon>Monothalamids</taxon>
        <taxon>Reticulomyxidae</taxon>
        <taxon>Reticulomyxa</taxon>
    </lineage>
</organism>
<dbReference type="EMBL" id="ASPP01021815">
    <property type="protein sequence ID" value="ETO12018.1"/>
    <property type="molecule type" value="Genomic_DNA"/>
</dbReference>
<keyword evidence="1" id="KW-0175">Coiled coil</keyword>
<dbReference type="Proteomes" id="UP000023152">
    <property type="component" value="Unassembled WGS sequence"/>
</dbReference>
<name>X6MDB7_RETFI</name>
<feature type="compositionally biased region" description="Basic residues" evidence="2">
    <location>
        <begin position="109"/>
        <end position="121"/>
    </location>
</feature>
<keyword evidence="4" id="KW-1185">Reference proteome</keyword>
<gene>
    <name evidence="3" type="ORF">RFI_25358</name>
</gene>
<protein>
    <submittedName>
        <fullName evidence="3">Uncharacterized protein</fullName>
    </submittedName>
</protein>
<evidence type="ECO:0000256" key="1">
    <source>
        <dbReference type="SAM" id="Coils"/>
    </source>
</evidence>
<reference evidence="3 4" key="1">
    <citation type="journal article" date="2013" name="Curr. Biol.">
        <title>The Genome of the Foraminiferan Reticulomyxa filosa.</title>
        <authorList>
            <person name="Glockner G."/>
            <person name="Hulsmann N."/>
            <person name="Schleicher M."/>
            <person name="Noegel A.A."/>
            <person name="Eichinger L."/>
            <person name="Gallinger C."/>
            <person name="Pawlowski J."/>
            <person name="Sierra R."/>
            <person name="Euteneuer U."/>
            <person name="Pillet L."/>
            <person name="Moustafa A."/>
            <person name="Platzer M."/>
            <person name="Groth M."/>
            <person name="Szafranski K."/>
            <person name="Schliwa M."/>
        </authorList>
    </citation>
    <scope>NUCLEOTIDE SEQUENCE [LARGE SCALE GENOMIC DNA]</scope>
</reference>